<proteinExistence type="predicted"/>
<protein>
    <submittedName>
        <fullName evidence="3">O-phosphotransferase</fullName>
    </submittedName>
</protein>
<evidence type="ECO:0000256" key="2">
    <source>
        <dbReference type="PIRSR" id="PIRSR007531-2"/>
    </source>
</evidence>
<dbReference type="GO" id="GO:0016740">
    <property type="term" value="F:transferase activity"/>
    <property type="evidence" value="ECO:0007669"/>
    <property type="project" value="InterPro"/>
</dbReference>
<dbReference type="Proteomes" id="UP000630149">
    <property type="component" value="Unassembled WGS sequence"/>
</dbReference>
<comment type="caution">
    <text evidence="3">The sequence shown here is derived from an EMBL/GenBank/DDBJ whole genome shotgun (WGS) entry which is preliminary data.</text>
</comment>
<dbReference type="OrthoDB" id="67453at2"/>
<organism evidence="3 4">
    <name type="scientific">Legionella impletisoli</name>
    <dbReference type="NCBI Taxonomy" id="343510"/>
    <lineage>
        <taxon>Bacteria</taxon>
        <taxon>Pseudomonadati</taxon>
        <taxon>Pseudomonadota</taxon>
        <taxon>Gammaproteobacteria</taxon>
        <taxon>Legionellales</taxon>
        <taxon>Legionellaceae</taxon>
        <taxon>Legionella</taxon>
    </lineage>
</organism>
<reference evidence="3" key="2">
    <citation type="submission" date="2020-09" db="EMBL/GenBank/DDBJ databases">
        <authorList>
            <person name="Sun Q."/>
            <person name="Ohkuma M."/>
        </authorList>
    </citation>
    <scope>NUCLEOTIDE SEQUENCE</scope>
    <source>
        <strain evidence="3">JCM 13919</strain>
    </source>
</reference>
<reference evidence="3" key="1">
    <citation type="journal article" date="2014" name="Int. J. Syst. Evol. Microbiol.">
        <title>Complete genome sequence of Corynebacterium casei LMG S-19264T (=DSM 44701T), isolated from a smear-ripened cheese.</title>
        <authorList>
            <consortium name="US DOE Joint Genome Institute (JGI-PGF)"/>
            <person name="Walter F."/>
            <person name="Albersmeier A."/>
            <person name="Kalinowski J."/>
            <person name="Ruckert C."/>
        </authorList>
    </citation>
    <scope>NUCLEOTIDE SEQUENCE</scope>
    <source>
        <strain evidence="3">JCM 13919</strain>
    </source>
</reference>
<keyword evidence="4" id="KW-1185">Reference proteome</keyword>
<dbReference type="GO" id="GO:0005524">
    <property type="term" value="F:ATP binding"/>
    <property type="evidence" value="ECO:0007669"/>
    <property type="project" value="InterPro"/>
</dbReference>
<dbReference type="InterPro" id="IPR027417">
    <property type="entry name" value="P-loop_NTPase"/>
</dbReference>
<evidence type="ECO:0000313" key="3">
    <source>
        <dbReference type="EMBL" id="GGI81722.1"/>
    </source>
</evidence>
<dbReference type="Pfam" id="PF07931">
    <property type="entry name" value="CPT"/>
    <property type="match status" value="1"/>
</dbReference>
<name>A0A917JSI7_9GAMM</name>
<feature type="active site" evidence="1">
    <location>
        <position position="38"/>
    </location>
</feature>
<dbReference type="SUPFAM" id="SSF52540">
    <property type="entry name" value="P-loop containing nucleoside triphosphate hydrolases"/>
    <property type="match status" value="1"/>
</dbReference>
<accession>A0A917JSI7</accession>
<dbReference type="EMBL" id="BMOB01000002">
    <property type="protein sequence ID" value="GGI81722.1"/>
    <property type="molecule type" value="Genomic_DNA"/>
</dbReference>
<dbReference type="InterPro" id="IPR012853">
    <property type="entry name" value="CPT"/>
</dbReference>
<sequence length="215" mass="24347">MTKGQLVILNGGSSAGKTSTCAAFQDLAEKPYVRLGIDRFWSSIPPKQMQLDSVSPDYYTAKTYYQDNKPYFHVSPGPVLDQVMYASYDAIAAYLDLGINVISDQIFWKPEWLIRALDAFKPFKVYMIALYVSDEEGARRERARSVVGAKDTSAGGRPDGWNRCSALVTHKDMIYDLEVDNTTISIMETASRIKHFIDKTNDPTAFQTLYQRYNH</sequence>
<dbReference type="Gene3D" id="3.40.50.300">
    <property type="entry name" value="P-loop containing nucleotide triphosphate hydrolases"/>
    <property type="match status" value="1"/>
</dbReference>
<dbReference type="RefSeq" id="WP_131775713.1">
    <property type="nucleotide sequence ID" value="NZ_BMOB01000002.1"/>
</dbReference>
<gene>
    <name evidence="3" type="ORF">GCM10007966_07780</name>
</gene>
<dbReference type="PIRSF" id="PIRSF007531">
    <property type="entry name" value="CPT"/>
    <property type="match status" value="1"/>
</dbReference>
<evidence type="ECO:0000313" key="4">
    <source>
        <dbReference type="Proteomes" id="UP000630149"/>
    </source>
</evidence>
<feature type="binding site" evidence="2">
    <location>
        <begin position="11"/>
        <end position="18"/>
    </location>
    <ligand>
        <name>ATP</name>
        <dbReference type="ChEBI" id="CHEBI:30616"/>
    </ligand>
</feature>
<evidence type="ECO:0000256" key="1">
    <source>
        <dbReference type="PIRSR" id="PIRSR007531-1"/>
    </source>
</evidence>
<dbReference type="AlphaFoldDB" id="A0A917JSI7"/>